<proteinExistence type="predicted"/>
<dbReference type="Gene3D" id="2.30.110.10">
    <property type="entry name" value="Electron Transport, Fmn-binding Protein, Chain A"/>
    <property type="match status" value="1"/>
</dbReference>
<dbReference type="EMBL" id="MUEO01000067">
    <property type="protein sequence ID" value="OOE40866.1"/>
    <property type="molecule type" value="Genomic_DNA"/>
</dbReference>
<dbReference type="PANTHER" id="PTHR35802:SF1">
    <property type="entry name" value="PROTEASE SYNTHASE AND SPORULATION PROTEIN PAI 2"/>
    <property type="match status" value="1"/>
</dbReference>
<dbReference type="SUPFAM" id="SSF50475">
    <property type="entry name" value="FMN-binding split barrel"/>
    <property type="match status" value="1"/>
</dbReference>
<reference evidence="1 2" key="1">
    <citation type="journal article" date="2017" name="Genome Announc.">
        <title>Draft Genome Sequences of Salinivibrio proteolyticus, Salinivibrio sharmensis, Salinivibrio siamensis, Salinivibrio costicola subsp. alcaliphilus, Salinivibrio costicola subsp. vallismortis, and 29 New Isolates Belonging to the Genus Salinivibrio.</title>
        <authorList>
            <person name="Lopez-Hermoso C."/>
            <person name="de la Haba R.R."/>
            <person name="Sanchez-Porro C."/>
            <person name="Bayliss S.C."/>
            <person name="Feil E.J."/>
            <person name="Ventosa A."/>
        </authorList>
    </citation>
    <scope>NUCLEOTIDE SEQUENCE [LARGE SCALE GENOMIC DNA]</scope>
    <source>
        <strain evidence="1 2">IC202</strain>
    </source>
</reference>
<dbReference type="InterPro" id="IPR012349">
    <property type="entry name" value="Split_barrel_FMN-bd"/>
</dbReference>
<protein>
    <submittedName>
        <fullName evidence="1">Transcriptional regulator</fullName>
    </submittedName>
</protein>
<sequence>MHIPKNMEMTGEDAIKAFISDYGFGLLVSNDLNATHLPLIYEAEEGALGCLYGHFGKANAHWKVTENQRVVVIFNGPHSYISPSWYETKPAVPTWNYAAMHCYGVLKLLSDKENEWAMKQLLAKYEPALLDAPETMPSDYQAKLRQSVVGFKIVVDDIHAKEKLGQHRKADDQTGVFAALSDSTHPNDIALSAYMKKRNLGIGNK</sequence>
<gene>
    <name evidence="1" type="ORF">BZG09_16245</name>
</gene>
<dbReference type="RefSeq" id="WP_077459624.1">
    <property type="nucleotide sequence ID" value="NZ_MUEN01000092.1"/>
</dbReference>
<dbReference type="AlphaFoldDB" id="A0AB36K1Z4"/>
<name>A0AB36K1Z4_9GAMM</name>
<organism evidence="1 2">
    <name type="scientific">Salinivibrio kushneri</name>
    <dbReference type="NCBI Taxonomy" id="1908198"/>
    <lineage>
        <taxon>Bacteria</taxon>
        <taxon>Pseudomonadati</taxon>
        <taxon>Pseudomonadota</taxon>
        <taxon>Gammaproteobacteria</taxon>
        <taxon>Vibrionales</taxon>
        <taxon>Vibrionaceae</taxon>
        <taxon>Salinivibrio</taxon>
    </lineage>
</organism>
<evidence type="ECO:0000313" key="1">
    <source>
        <dbReference type="EMBL" id="OOE40866.1"/>
    </source>
</evidence>
<dbReference type="Pfam" id="PF04299">
    <property type="entry name" value="FMN_bind_2"/>
    <property type="match status" value="1"/>
</dbReference>
<comment type="caution">
    <text evidence="1">The sequence shown here is derived from an EMBL/GenBank/DDBJ whole genome shotgun (WGS) entry which is preliminary data.</text>
</comment>
<dbReference type="InterPro" id="IPR007396">
    <property type="entry name" value="TR_PAI2-type"/>
</dbReference>
<dbReference type="PANTHER" id="PTHR35802">
    <property type="entry name" value="PROTEASE SYNTHASE AND SPORULATION PROTEIN PAI 2"/>
    <property type="match status" value="1"/>
</dbReference>
<dbReference type="Proteomes" id="UP000188726">
    <property type="component" value="Unassembled WGS sequence"/>
</dbReference>
<dbReference type="PIRSF" id="PIRSF010372">
    <property type="entry name" value="PaiB"/>
    <property type="match status" value="1"/>
</dbReference>
<evidence type="ECO:0000313" key="2">
    <source>
        <dbReference type="Proteomes" id="UP000188726"/>
    </source>
</evidence>
<accession>A0AB36K1Z4</accession>